<dbReference type="EMBL" id="JALLBG020000228">
    <property type="protein sequence ID" value="KAL3758555.1"/>
    <property type="molecule type" value="Genomic_DNA"/>
</dbReference>
<organism evidence="2 3">
    <name type="scientific">Discostella pseudostelligera</name>
    <dbReference type="NCBI Taxonomy" id="259834"/>
    <lineage>
        <taxon>Eukaryota</taxon>
        <taxon>Sar</taxon>
        <taxon>Stramenopiles</taxon>
        <taxon>Ochrophyta</taxon>
        <taxon>Bacillariophyta</taxon>
        <taxon>Coscinodiscophyceae</taxon>
        <taxon>Thalassiosirophycidae</taxon>
        <taxon>Stephanodiscales</taxon>
        <taxon>Stephanodiscaceae</taxon>
        <taxon>Discostella</taxon>
    </lineage>
</organism>
<feature type="compositionally biased region" description="Low complexity" evidence="1">
    <location>
        <begin position="584"/>
        <end position="594"/>
    </location>
</feature>
<evidence type="ECO:0000256" key="1">
    <source>
        <dbReference type="SAM" id="MobiDB-lite"/>
    </source>
</evidence>
<reference evidence="2 3" key="1">
    <citation type="submission" date="2024-10" db="EMBL/GenBank/DDBJ databases">
        <title>Updated reference genomes for cyclostephanoid diatoms.</title>
        <authorList>
            <person name="Roberts W.R."/>
            <person name="Alverson A.J."/>
        </authorList>
    </citation>
    <scope>NUCLEOTIDE SEQUENCE [LARGE SCALE GENOMIC DNA]</scope>
    <source>
        <strain evidence="2 3">AJA232-27</strain>
    </source>
</reference>
<keyword evidence="3" id="KW-1185">Reference proteome</keyword>
<feature type="region of interest" description="Disordered" evidence="1">
    <location>
        <begin position="143"/>
        <end position="169"/>
    </location>
</feature>
<comment type="caution">
    <text evidence="2">The sequence shown here is derived from an EMBL/GenBank/DDBJ whole genome shotgun (WGS) entry which is preliminary data.</text>
</comment>
<name>A0ABD3M3D5_9STRA</name>
<feature type="compositionally biased region" description="Basic and acidic residues" evidence="1">
    <location>
        <begin position="74"/>
        <end position="88"/>
    </location>
</feature>
<evidence type="ECO:0000313" key="2">
    <source>
        <dbReference type="EMBL" id="KAL3758555.1"/>
    </source>
</evidence>
<protein>
    <submittedName>
        <fullName evidence="2">Uncharacterized protein</fullName>
    </submittedName>
</protein>
<evidence type="ECO:0000313" key="3">
    <source>
        <dbReference type="Proteomes" id="UP001530293"/>
    </source>
</evidence>
<proteinExistence type="predicted"/>
<feature type="compositionally biased region" description="Low complexity" evidence="1">
    <location>
        <begin position="181"/>
        <end position="192"/>
    </location>
</feature>
<accession>A0ABD3M3D5</accession>
<feature type="region of interest" description="Disordered" evidence="1">
    <location>
        <begin position="539"/>
        <end position="600"/>
    </location>
</feature>
<dbReference type="Proteomes" id="UP001530293">
    <property type="component" value="Unassembled WGS sequence"/>
</dbReference>
<sequence length="666" mass="73579">MERMGLKRTPSKLISKSHIGWSRRKKAGYRDVVDSPIKHSKEKAQVVFKHDGCEVEDDIDTTDHFSFDSAAIKSESDHDPEISHRPAKDAPGWIRDVGNPSIPTIDHQTSTRSQSSISATRETFACSEDQSCGAITPNLSQADFNDGNQFHSRLGAHRRHSTQSSKATTQIRMAIDDELLSQSSSESSSSSSMPPPGFFLPRKEIRDAILYHEELGKALSTLALDPDMKCVDDNGAKHSVASTNSTAISTLDTSDSSSSKSEFSCGSNQRKVLEQHVSFLQSHTIHEFTSSTAVSQEGGRSGHCISIGPNCSSASQKPFDDFCFPQTDNLQSLPASATSCDIPKCISSPLSTLKLNILSDNMHQQVLENARKERNDDLRIIKDEIALMMSEFNHKHSPDISSTVDTQLEKHLSKLRLEVSELSERLDNTTRALGNVQDYQENKENQKSRLPKMLRTPRAGNSIDAGGLLKELEKTFSSMETRIINTITSEIKDNAMQQRRMIEKIVEEKVSEAIAGFNQKITSDIEQILKQETVRASAMALRDKQSPQTPSLRIGSLKKHSRSPQSPLLNIGGGARTTITPDNSCSQTGSSSTSMKADDLTQRSLEDSFLETMKAFDEFVADCDEIASDFDKIALRMENDDVDSDPDCDTERFDVLIGTANGFVMF</sequence>
<feature type="region of interest" description="Disordered" evidence="1">
    <location>
        <begin position="73"/>
        <end position="122"/>
    </location>
</feature>
<feature type="region of interest" description="Disordered" evidence="1">
    <location>
        <begin position="180"/>
        <end position="199"/>
    </location>
</feature>
<feature type="compositionally biased region" description="Polar residues" evidence="1">
    <location>
        <begin position="106"/>
        <end position="121"/>
    </location>
</feature>
<gene>
    <name evidence="2" type="ORF">ACHAWU_008309</name>
</gene>
<dbReference type="AlphaFoldDB" id="A0ABD3M3D5"/>